<reference evidence="3" key="1">
    <citation type="submission" date="2015-02" db="EMBL/GenBank/DDBJ databases">
        <title>Genome sequencing for Strongylocentrotus purpuratus.</title>
        <authorList>
            <person name="Murali S."/>
            <person name="Liu Y."/>
            <person name="Vee V."/>
            <person name="English A."/>
            <person name="Wang M."/>
            <person name="Skinner E."/>
            <person name="Han Y."/>
            <person name="Muzny D.M."/>
            <person name="Worley K.C."/>
            <person name="Gibbs R.A."/>
        </authorList>
    </citation>
    <scope>NUCLEOTIDE SEQUENCE</scope>
</reference>
<reference evidence="2" key="2">
    <citation type="submission" date="2021-01" db="UniProtKB">
        <authorList>
            <consortium name="EnsemblMetazoa"/>
        </authorList>
    </citation>
    <scope>IDENTIFICATION</scope>
</reference>
<feature type="region of interest" description="Disordered" evidence="1">
    <location>
        <begin position="354"/>
        <end position="463"/>
    </location>
</feature>
<feature type="compositionally biased region" description="Basic residues" evidence="1">
    <location>
        <begin position="216"/>
        <end position="225"/>
    </location>
</feature>
<dbReference type="KEGG" id="spu:754321"/>
<feature type="compositionally biased region" description="Low complexity" evidence="1">
    <location>
        <begin position="739"/>
        <end position="751"/>
    </location>
</feature>
<proteinExistence type="predicted"/>
<feature type="compositionally biased region" description="Polar residues" evidence="1">
    <location>
        <begin position="543"/>
        <end position="559"/>
    </location>
</feature>
<evidence type="ECO:0000313" key="2">
    <source>
        <dbReference type="EnsemblMetazoa" id="XP_030847304"/>
    </source>
</evidence>
<feature type="compositionally biased region" description="Polar residues" evidence="1">
    <location>
        <begin position="114"/>
        <end position="123"/>
    </location>
</feature>
<dbReference type="RefSeq" id="XP_030847304.1">
    <property type="nucleotide sequence ID" value="XM_030991444.1"/>
</dbReference>
<dbReference type="InParanoid" id="A0A7M7T1P1"/>
<feature type="region of interest" description="Disordered" evidence="1">
    <location>
        <begin position="1"/>
        <end position="181"/>
    </location>
</feature>
<feature type="compositionally biased region" description="Low complexity" evidence="1">
    <location>
        <begin position="420"/>
        <end position="433"/>
    </location>
</feature>
<feature type="region of interest" description="Disordered" evidence="1">
    <location>
        <begin position="709"/>
        <end position="841"/>
    </location>
</feature>
<feature type="compositionally biased region" description="Polar residues" evidence="1">
    <location>
        <begin position="437"/>
        <end position="450"/>
    </location>
</feature>
<protein>
    <submittedName>
        <fullName evidence="2">Uncharacterized protein</fullName>
    </submittedName>
</protein>
<dbReference type="GeneID" id="754321"/>
<feature type="compositionally biased region" description="Acidic residues" evidence="1">
    <location>
        <begin position="21"/>
        <end position="60"/>
    </location>
</feature>
<dbReference type="Proteomes" id="UP000007110">
    <property type="component" value="Unassembled WGS sequence"/>
</dbReference>
<feature type="compositionally biased region" description="Acidic residues" evidence="1">
    <location>
        <begin position="80"/>
        <end position="104"/>
    </location>
</feature>
<feature type="compositionally biased region" description="Basic residues" evidence="1">
    <location>
        <begin position="634"/>
        <end position="644"/>
    </location>
</feature>
<accession>A0A7M7T1P1</accession>
<feature type="compositionally biased region" description="Polar residues" evidence="1">
    <location>
        <begin position="236"/>
        <end position="257"/>
    </location>
</feature>
<dbReference type="EnsemblMetazoa" id="XM_030991444">
    <property type="protein sequence ID" value="XP_030847304"/>
    <property type="gene ID" value="LOC754321"/>
</dbReference>
<feature type="compositionally biased region" description="Basic and acidic residues" evidence="1">
    <location>
        <begin position="390"/>
        <end position="402"/>
    </location>
</feature>
<evidence type="ECO:0000313" key="3">
    <source>
        <dbReference type="Proteomes" id="UP000007110"/>
    </source>
</evidence>
<dbReference type="OrthoDB" id="6158625at2759"/>
<feature type="compositionally biased region" description="Basic and acidic residues" evidence="1">
    <location>
        <begin position="204"/>
        <end position="215"/>
    </location>
</feature>
<feature type="compositionally biased region" description="Polar residues" evidence="1">
    <location>
        <begin position="648"/>
        <end position="660"/>
    </location>
</feature>
<feature type="region of interest" description="Disordered" evidence="1">
    <location>
        <begin position="621"/>
        <end position="662"/>
    </location>
</feature>
<feature type="compositionally biased region" description="Polar residues" evidence="1">
    <location>
        <begin position="295"/>
        <end position="310"/>
    </location>
</feature>
<feature type="compositionally biased region" description="Polar residues" evidence="1">
    <location>
        <begin position="1"/>
        <end position="15"/>
    </location>
</feature>
<feature type="compositionally biased region" description="Basic residues" evidence="1">
    <location>
        <begin position="266"/>
        <end position="280"/>
    </location>
</feature>
<dbReference type="AlphaFoldDB" id="A0A7M7T1P1"/>
<sequence>MNTSEESGEWTNPDGQNDRSMDDEEEEETEEEHETSSEIEEDYSVEEEEVEEEDEMEDEVENSRSESSPHMHINGHGNNDENDHDEDDEDEDEEDDDDSEEEGADIGVKEDYQSKQVQQNPIPQNGIHGGNPKMTSSPREHHFVTRQRDAVPVKQNGNMVARQDDGDEEEEEEEIEPGIIGPLHIDHVDFILDSIDAELSDLITKSDRGSPEERKKKNLTKKKTSSIKVSEGALQNGPQSANTTMETTLSQDHQVQPNGRYGMLPVRKKTKKTGKGRMKTRSQPSLASPPKLRINNFSMDDSVGTNSDADSITAEEVRRRVVQSLHQQEKSRSSSLPPHNQLTCSQEYHLATTPATNHNSNINSSPLQSPPTTADNSPNAKTAEVNNNEVETRKRMTGETKKGRTKPVGKTQEGRKKRSSVSSNSSKQSNRKVPSSEPASSTLQQGSPVSDVSGAFGSRGDGSNHIVRLRDILNHYGDVGEEPEKAASLATDYLVSQAAGVRNISDLESVATEDFESAFQKFAMPDSARSHRSKRQGKANLKQGKNSKPVNESAAQQLQRVKKSTSEDKKMKRTVSAPPVEPSGLPEYMYMHKEVSENDVGGDSMITEDYEAHFLAIPLKNIQTEHPGVTPKKSPSRSRRKGSSRARQTQPQSDPESVQTEDYEKRFHSMMVRRLAGVPLCSFDSVTIQSDLDSVKSLDIKKKFRKAMHKHEISGTSSIEEEDIQRSKVTPRSHRSKGSRSSSLQCQSSELLKMKATMQQTKKGNPQVMHPHHPTMHLTSPALHHSSMPNLSTAVLPGHSHPSVQPQTYAPPPPRDKWRSPPRVSHLESQPSPLRKRYVVT</sequence>
<feature type="compositionally biased region" description="Basic residues" evidence="1">
    <location>
        <begin position="729"/>
        <end position="738"/>
    </location>
</feature>
<feature type="compositionally biased region" description="Polar residues" evidence="1">
    <location>
        <begin position="354"/>
        <end position="389"/>
    </location>
</feature>
<keyword evidence="3" id="KW-1185">Reference proteome</keyword>
<evidence type="ECO:0000256" key="1">
    <source>
        <dbReference type="SAM" id="MobiDB-lite"/>
    </source>
</evidence>
<feature type="compositionally biased region" description="Acidic residues" evidence="1">
    <location>
        <begin position="165"/>
        <end position="176"/>
    </location>
</feature>
<organism evidence="2 3">
    <name type="scientific">Strongylocentrotus purpuratus</name>
    <name type="common">Purple sea urchin</name>
    <dbReference type="NCBI Taxonomy" id="7668"/>
    <lineage>
        <taxon>Eukaryota</taxon>
        <taxon>Metazoa</taxon>
        <taxon>Echinodermata</taxon>
        <taxon>Eleutherozoa</taxon>
        <taxon>Echinozoa</taxon>
        <taxon>Echinoidea</taxon>
        <taxon>Euechinoidea</taxon>
        <taxon>Echinacea</taxon>
        <taxon>Camarodonta</taxon>
        <taxon>Echinidea</taxon>
        <taxon>Strongylocentrotidae</taxon>
        <taxon>Strongylocentrotus</taxon>
    </lineage>
</organism>
<feature type="region of interest" description="Disordered" evidence="1">
    <location>
        <begin position="523"/>
        <end position="585"/>
    </location>
</feature>
<name>A0A7M7T1P1_STRPU</name>
<feature type="compositionally biased region" description="Basic and acidic residues" evidence="1">
    <location>
        <begin position="138"/>
        <end position="151"/>
    </location>
</feature>
<feature type="region of interest" description="Disordered" evidence="1">
    <location>
        <begin position="203"/>
        <end position="341"/>
    </location>
</feature>